<feature type="domain" description="PAC" evidence="12">
    <location>
        <begin position="401"/>
        <end position="453"/>
    </location>
</feature>
<dbReference type="Pfam" id="PF00989">
    <property type="entry name" value="PAS"/>
    <property type="match status" value="1"/>
</dbReference>
<reference evidence="13 14" key="1">
    <citation type="submission" date="2023-07" db="EMBL/GenBank/DDBJ databases">
        <title>Sorghum-associated microbial communities from plants grown in Nebraska, USA.</title>
        <authorList>
            <person name="Schachtman D."/>
        </authorList>
    </citation>
    <scope>NUCLEOTIDE SEQUENCE [LARGE SCALE GENOMIC DNA]</scope>
    <source>
        <strain evidence="13 14">DS1607</strain>
    </source>
</reference>
<accession>A0ABT9SA57</accession>
<dbReference type="InterPro" id="IPR003594">
    <property type="entry name" value="HATPase_dom"/>
</dbReference>
<keyword evidence="6 13" id="KW-0418">Kinase</keyword>
<dbReference type="PROSITE" id="PS50113">
    <property type="entry name" value="PAC"/>
    <property type="match status" value="1"/>
</dbReference>
<dbReference type="NCBIfam" id="TIGR00229">
    <property type="entry name" value="sensory_box"/>
    <property type="match status" value="1"/>
</dbReference>
<keyword evidence="3" id="KW-0597">Phosphoprotein</keyword>
<feature type="domain" description="PAS" evidence="11">
    <location>
        <begin position="324"/>
        <end position="367"/>
    </location>
</feature>
<dbReference type="Gene3D" id="3.30.450.20">
    <property type="entry name" value="PAS domain"/>
    <property type="match status" value="1"/>
</dbReference>
<keyword evidence="9" id="KW-1133">Transmembrane helix</keyword>
<dbReference type="Pfam" id="PF02518">
    <property type="entry name" value="HATPase_c"/>
    <property type="match status" value="1"/>
</dbReference>
<dbReference type="InterPro" id="IPR005467">
    <property type="entry name" value="His_kinase_dom"/>
</dbReference>
<dbReference type="InterPro" id="IPR036890">
    <property type="entry name" value="HATPase_C_sf"/>
</dbReference>
<evidence type="ECO:0000256" key="7">
    <source>
        <dbReference type="ARBA" id="ARBA00022840"/>
    </source>
</evidence>
<feature type="transmembrane region" description="Helical" evidence="9">
    <location>
        <begin position="289"/>
        <end position="309"/>
    </location>
</feature>
<feature type="transmembrane region" description="Helical" evidence="9">
    <location>
        <begin position="48"/>
        <end position="69"/>
    </location>
</feature>
<proteinExistence type="predicted"/>
<dbReference type="SMART" id="SM00387">
    <property type="entry name" value="HATPase_c"/>
    <property type="match status" value="1"/>
</dbReference>
<name>A0ABT9SA57_9BURK</name>
<dbReference type="SUPFAM" id="SSF55874">
    <property type="entry name" value="ATPase domain of HSP90 chaperone/DNA topoisomerase II/histidine kinase"/>
    <property type="match status" value="1"/>
</dbReference>
<dbReference type="GO" id="GO:0004673">
    <property type="term" value="F:protein histidine kinase activity"/>
    <property type="evidence" value="ECO:0007669"/>
    <property type="project" value="UniProtKB-EC"/>
</dbReference>
<protein>
    <recommendedName>
        <fullName evidence="2">histidine kinase</fullName>
        <ecNumber evidence="2">2.7.13.3</ecNumber>
    </recommendedName>
</protein>
<dbReference type="Gene3D" id="1.10.287.130">
    <property type="match status" value="1"/>
</dbReference>
<dbReference type="SUPFAM" id="SSF47384">
    <property type="entry name" value="Homodimeric domain of signal transducing histidine kinase"/>
    <property type="match status" value="1"/>
</dbReference>
<keyword evidence="4 13" id="KW-0808">Transferase</keyword>
<dbReference type="InterPro" id="IPR000700">
    <property type="entry name" value="PAS-assoc_C"/>
</dbReference>
<keyword evidence="8" id="KW-0902">Two-component regulatory system</keyword>
<dbReference type="PRINTS" id="PR00344">
    <property type="entry name" value="BCTRLSENSOR"/>
</dbReference>
<evidence type="ECO:0000256" key="3">
    <source>
        <dbReference type="ARBA" id="ARBA00022553"/>
    </source>
</evidence>
<keyword evidence="9" id="KW-0812">Transmembrane</keyword>
<evidence type="ECO:0000259" key="11">
    <source>
        <dbReference type="PROSITE" id="PS50112"/>
    </source>
</evidence>
<dbReference type="SMART" id="SM00388">
    <property type="entry name" value="HisKA"/>
    <property type="match status" value="1"/>
</dbReference>
<evidence type="ECO:0000256" key="6">
    <source>
        <dbReference type="ARBA" id="ARBA00022777"/>
    </source>
</evidence>
<dbReference type="SUPFAM" id="SSF55785">
    <property type="entry name" value="PYP-like sensor domain (PAS domain)"/>
    <property type="match status" value="1"/>
</dbReference>
<feature type="domain" description="Histidine kinase" evidence="10">
    <location>
        <begin position="473"/>
        <end position="709"/>
    </location>
</feature>
<evidence type="ECO:0000256" key="1">
    <source>
        <dbReference type="ARBA" id="ARBA00000085"/>
    </source>
</evidence>
<dbReference type="PROSITE" id="PS50112">
    <property type="entry name" value="PAS"/>
    <property type="match status" value="1"/>
</dbReference>
<dbReference type="Proteomes" id="UP001226867">
    <property type="component" value="Unassembled WGS sequence"/>
</dbReference>
<evidence type="ECO:0000313" key="13">
    <source>
        <dbReference type="EMBL" id="MDP9900257.1"/>
    </source>
</evidence>
<dbReference type="CDD" id="cd00082">
    <property type="entry name" value="HisKA"/>
    <property type="match status" value="1"/>
</dbReference>
<dbReference type="Gene3D" id="3.30.565.10">
    <property type="entry name" value="Histidine kinase-like ATPase, C-terminal domain"/>
    <property type="match status" value="1"/>
</dbReference>
<evidence type="ECO:0000256" key="8">
    <source>
        <dbReference type="ARBA" id="ARBA00023012"/>
    </source>
</evidence>
<keyword evidence="7" id="KW-0067">ATP-binding</keyword>
<gene>
    <name evidence="13" type="ORF">J2W36_002520</name>
</gene>
<organism evidence="13 14">
    <name type="scientific">Variovorax ginsengisoli</name>
    <dbReference type="NCBI Taxonomy" id="363844"/>
    <lineage>
        <taxon>Bacteria</taxon>
        <taxon>Pseudomonadati</taxon>
        <taxon>Pseudomonadota</taxon>
        <taxon>Betaproteobacteria</taxon>
        <taxon>Burkholderiales</taxon>
        <taxon>Comamonadaceae</taxon>
        <taxon>Variovorax</taxon>
    </lineage>
</organism>
<comment type="caution">
    <text evidence="13">The sequence shown here is derived from an EMBL/GenBank/DDBJ whole genome shotgun (WGS) entry which is preliminary data.</text>
</comment>
<dbReference type="InterPro" id="IPR036097">
    <property type="entry name" value="HisK_dim/P_sf"/>
</dbReference>
<sequence length="709" mass="78397">MPKIETETDLKLAARTARRHALSQAVQRLLPPSVLQAFALLRSVWQRWFLWLILAMLVMGLLVTVVWLAGRHEAEQVQIALDRDTADAASDLRAGLLRNQQALQALQAAGLDSERWTSDVTPLMRGHREWLRLEWRDAQLRTMAVADTPYRMRVFDENTRGIEQADVSLACELARQTGSAAYSPSHYVPRPENGGLEVMELCVPAGRSGYLIATYALRDVLTELVAATLRRGQEVSLTEPDRTRLASVGTARRTGSRVFTSEQPVDLTGAPMVLRVDGWRSAPDVFPNMLTGLVTAMSIALVSVLVLLARDTRRRLRAERELADTLAFRKAMEDSVVTGLRARDLQGRTTYVNPAFCEMVGFSADELTRIDDAVPYWPTELAHEYQRRQTLRLAGGMPPREGFESVFMRRDGTRIPVLIFEAPLINAQGTQTGWMSAFIDISEQRRIEELSRASQERLQASARLATVGEMASLLSHELTQPLAAIASYASGSLNLLHGSGGGDLHGDRADIEMAVRRIAEQADRAGQVIRSVHDFVRRRDRTREAVSPQALVDAVLPLVQLQARKLGVRIDLALGETLPRVMCDRTLVEQVLLNLARNAMQAMDLPDLHTRVLVLRVRGSETDGHATASTADGAQDARRWLEFSVADVGGGIPPDVAAQLFTPFFTTRSDGMGLGLSLCRTVVEQHGGVLLFEPNRPCGTVFRFTLPTA</sequence>
<keyword evidence="5" id="KW-0547">Nucleotide-binding</keyword>
<evidence type="ECO:0000259" key="12">
    <source>
        <dbReference type="PROSITE" id="PS50113"/>
    </source>
</evidence>
<dbReference type="InterPro" id="IPR035965">
    <property type="entry name" value="PAS-like_dom_sf"/>
</dbReference>
<dbReference type="EC" id="2.7.13.3" evidence="2"/>
<dbReference type="Pfam" id="PF00512">
    <property type="entry name" value="HisKA"/>
    <property type="match status" value="1"/>
</dbReference>
<evidence type="ECO:0000256" key="5">
    <source>
        <dbReference type="ARBA" id="ARBA00022741"/>
    </source>
</evidence>
<evidence type="ECO:0000256" key="9">
    <source>
        <dbReference type="SAM" id="Phobius"/>
    </source>
</evidence>
<dbReference type="PANTHER" id="PTHR43065:SF10">
    <property type="entry name" value="PEROXIDE STRESS-ACTIVATED HISTIDINE KINASE MAK3"/>
    <property type="match status" value="1"/>
</dbReference>
<evidence type="ECO:0000256" key="4">
    <source>
        <dbReference type="ARBA" id="ARBA00022679"/>
    </source>
</evidence>
<dbReference type="EMBL" id="JAUSRO010000007">
    <property type="protein sequence ID" value="MDP9900257.1"/>
    <property type="molecule type" value="Genomic_DNA"/>
</dbReference>
<dbReference type="InterPro" id="IPR004358">
    <property type="entry name" value="Sig_transdc_His_kin-like_C"/>
</dbReference>
<dbReference type="InterPro" id="IPR000014">
    <property type="entry name" value="PAS"/>
</dbReference>
<comment type="catalytic activity">
    <reaction evidence="1">
        <text>ATP + protein L-histidine = ADP + protein N-phospho-L-histidine.</text>
        <dbReference type="EC" id="2.7.13.3"/>
    </reaction>
</comment>
<evidence type="ECO:0000256" key="2">
    <source>
        <dbReference type="ARBA" id="ARBA00012438"/>
    </source>
</evidence>
<evidence type="ECO:0000259" key="10">
    <source>
        <dbReference type="PROSITE" id="PS50109"/>
    </source>
</evidence>
<keyword evidence="14" id="KW-1185">Reference proteome</keyword>
<dbReference type="PANTHER" id="PTHR43065">
    <property type="entry name" value="SENSOR HISTIDINE KINASE"/>
    <property type="match status" value="1"/>
</dbReference>
<dbReference type="PROSITE" id="PS50109">
    <property type="entry name" value="HIS_KIN"/>
    <property type="match status" value="1"/>
</dbReference>
<dbReference type="CDD" id="cd00130">
    <property type="entry name" value="PAS"/>
    <property type="match status" value="1"/>
</dbReference>
<dbReference type="InterPro" id="IPR003661">
    <property type="entry name" value="HisK_dim/P_dom"/>
</dbReference>
<dbReference type="InterPro" id="IPR013767">
    <property type="entry name" value="PAS_fold"/>
</dbReference>
<keyword evidence="9" id="KW-0472">Membrane</keyword>
<evidence type="ECO:0000313" key="14">
    <source>
        <dbReference type="Proteomes" id="UP001226867"/>
    </source>
</evidence>